<dbReference type="PROSITE" id="PS00028">
    <property type="entry name" value="ZINC_FINGER_C2H2_1"/>
    <property type="match status" value="3"/>
</dbReference>
<organism evidence="8 9">
    <name type="scientific">Callosobruchus maculatus</name>
    <name type="common">Southern cowpea weevil</name>
    <name type="synonym">Pulse bruchid</name>
    <dbReference type="NCBI Taxonomy" id="64391"/>
    <lineage>
        <taxon>Eukaryota</taxon>
        <taxon>Metazoa</taxon>
        <taxon>Ecdysozoa</taxon>
        <taxon>Arthropoda</taxon>
        <taxon>Hexapoda</taxon>
        <taxon>Insecta</taxon>
        <taxon>Pterygota</taxon>
        <taxon>Neoptera</taxon>
        <taxon>Endopterygota</taxon>
        <taxon>Coleoptera</taxon>
        <taxon>Polyphaga</taxon>
        <taxon>Cucujiformia</taxon>
        <taxon>Chrysomeloidea</taxon>
        <taxon>Chrysomelidae</taxon>
        <taxon>Bruchinae</taxon>
        <taxon>Bruchini</taxon>
        <taxon>Callosobruchus</taxon>
    </lineage>
</organism>
<evidence type="ECO:0000313" key="9">
    <source>
        <dbReference type="Proteomes" id="UP000410492"/>
    </source>
</evidence>
<sequence length="617" mass="70063">MNSEAGETIPSKKPKEEPVVIKKETDEHSDEYGIGLNRIKTEPSEDHWVETVANNKEASVEANNKLAVKTNNGEFEAAGVIEQLFIKNEDDPNIETMSILNSIKSEPSEVEWDNCEADKINVFGLDLENNGSESEMDVDSKVDISKTDSNRIKNENRESDNVEGCAESEQLKYQLAAVKSETDMETEEFKVVEITEEYIVKSGSELSMDATPDIASTSIAKSKILGNQDQVESKKANRKPFSCYNCNHTLYGKRHLMRHLKTHNKAFLDKATVDSDSRNGSHSETASNHKCLHCEARYKKEASLDDHIVKKHPEFISSVTRKIYKCAQCSYKTIKKNLNNHMAVHDPSYKLNSCSHCNATFKCKSSLNDHVLKKHPDFVGSLNRKILKCTNCNFKTTMKNRLVKHTSAVHAGIRIKPKLLKCIHCDAIVTSKVNLTDHVVRKHPAFIGSVTSRIYECTQCIYKTIKKHDFMKHLSTHTKTGSSSSSKACTLCPAKFSSDKWLDDHILRRHPDFVSTLTRQTYQCTICLYKTVFKYKFLRHKLVHPETASSYNLSTCIHCDAKLKSQAHLDEHVVKEHPNFITSLSRKVYECTECLYKTTIKRYFTSHMARHATLVQS</sequence>
<evidence type="ECO:0000256" key="6">
    <source>
        <dbReference type="SAM" id="MobiDB-lite"/>
    </source>
</evidence>
<gene>
    <name evidence="8" type="ORF">CALMAC_LOCUS2858</name>
</gene>
<reference evidence="8 9" key="1">
    <citation type="submission" date="2019-01" db="EMBL/GenBank/DDBJ databases">
        <authorList>
            <person name="Sayadi A."/>
        </authorList>
    </citation>
    <scope>NUCLEOTIDE SEQUENCE [LARGE SCALE GENOMIC DNA]</scope>
</reference>
<keyword evidence="3 5" id="KW-0863">Zinc-finger</keyword>
<feature type="domain" description="C2H2-type" evidence="7">
    <location>
        <begin position="387"/>
        <end position="415"/>
    </location>
</feature>
<dbReference type="OrthoDB" id="3561125at2759"/>
<feature type="compositionally biased region" description="Basic and acidic residues" evidence="6">
    <location>
        <begin position="13"/>
        <end position="26"/>
    </location>
</feature>
<dbReference type="InterPro" id="IPR050688">
    <property type="entry name" value="Zinc_finger/UBP_domain"/>
</dbReference>
<feature type="region of interest" description="Disordered" evidence="6">
    <location>
        <begin position="1"/>
        <end position="28"/>
    </location>
</feature>
<dbReference type="AlphaFoldDB" id="A0A653BQ00"/>
<dbReference type="Gene3D" id="3.30.160.60">
    <property type="entry name" value="Classic Zinc Finger"/>
    <property type="match status" value="5"/>
</dbReference>
<dbReference type="EMBL" id="CAACVG010003655">
    <property type="protein sequence ID" value="VEN37683.1"/>
    <property type="molecule type" value="Genomic_DNA"/>
</dbReference>
<name>A0A653BQ00_CALMS</name>
<keyword evidence="9" id="KW-1185">Reference proteome</keyword>
<dbReference type="PANTHER" id="PTHR24403">
    <property type="entry name" value="ZINC FINGER PROTEIN"/>
    <property type="match status" value="1"/>
</dbReference>
<dbReference type="GO" id="GO:0008270">
    <property type="term" value="F:zinc ion binding"/>
    <property type="evidence" value="ECO:0007669"/>
    <property type="project" value="UniProtKB-KW"/>
</dbReference>
<protein>
    <recommendedName>
        <fullName evidence="7">C2H2-type domain-containing protein</fullName>
    </recommendedName>
</protein>
<keyword evidence="1" id="KW-0479">Metal-binding</keyword>
<evidence type="ECO:0000256" key="3">
    <source>
        <dbReference type="ARBA" id="ARBA00022771"/>
    </source>
</evidence>
<dbReference type="SMART" id="SM00355">
    <property type="entry name" value="ZnF_C2H2"/>
    <property type="match status" value="11"/>
</dbReference>
<evidence type="ECO:0000256" key="4">
    <source>
        <dbReference type="ARBA" id="ARBA00022833"/>
    </source>
</evidence>
<evidence type="ECO:0000256" key="2">
    <source>
        <dbReference type="ARBA" id="ARBA00022737"/>
    </source>
</evidence>
<dbReference type="PANTHER" id="PTHR24403:SF67">
    <property type="entry name" value="FI01116P-RELATED"/>
    <property type="match status" value="1"/>
</dbReference>
<keyword evidence="4" id="KW-0862">Zinc</keyword>
<accession>A0A653BQ00</accession>
<proteinExistence type="predicted"/>
<evidence type="ECO:0000313" key="8">
    <source>
        <dbReference type="EMBL" id="VEN37683.1"/>
    </source>
</evidence>
<dbReference type="GO" id="GO:0005634">
    <property type="term" value="C:nucleus"/>
    <property type="evidence" value="ECO:0007669"/>
    <property type="project" value="TreeGrafter"/>
</dbReference>
<dbReference type="InterPro" id="IPR013087">
    <property type="entry name" value="Znf_C2H2_type"/>
</dbReference>
<evidence type="ECO:0000259" key="7">
    <source>
        <dbReference type="PROSITE" id="PS50157"/>
    </source>
</evidence>
<feature type="domain" description="C2H2-type" evidence="7">
    <location>
        <begin position="241"/>
        <end position="263"/>
    </location>
</feature>
<keyword evidence="2" id="KW-0677">Repeat</keyword>
<dbReference type="Proteomes" id="UP000410492">
    <property type="component" value="Unassembled WGS sequence"/>
</dbReference>
<evidence type="ECO:0000256" key="1">
    <source>
        <dbReference type="ARBA" id="ARBA00022723"/>
    </source>
</evidence>
<evidence type="ECO:0000256" key="5">
    <source>
        <dbReference type="PROSITE-ProRule" id="PRU00042"/>
    </source>
</evidence>
<dbReference type="PROSITE" id="PS50157">
    <property type="entry name" value="ZINC_FINGER_C2H2_2"/>
    <property type="match status" value="2"/>
</dbReference>
<dbReference type="GO" id="GO:0045944">
    <property type="term" value="P:positive regulation of transcription by RNA polymerase II"/>
    <property type="evidence" value="ECO:0007669"/>
    <property type="project" value="TreeGrafter"/>
</dbReference>